<dbReference type="OrthoDB" id="2374983at2"/>
<name>A0A1I2N3T6_9FIRM</name>
<accession>A0A1I2N3T6</accession>
<organism evidence="1 2">
    <name type="scientific">Desulfotruncus arcticus DSM 17038</name>
    <dbReference type="NCBI Taxonomy" id="1121424"/>
    <lineage>
        <taxon>Bacteria</taxon>
        <taxon>Bacillati</taxon>
        <taxon>Bacillota</taxon>
        <taxon>Clostridia</taxon>
        <taxon>Eubacteriales</taxon>
        <taxon>Desulfallaceae</taxon>
        <taxon>Desulfotruncus</taxon>
    </lineage>
</organism>
<evidence type="ECO:0000313" key="1">
    <source>
        <dbReference type="EMBL" id="SFF98422.1"/>
    </source>
</evidence>
<proteinExistence type="predicted"/>
<keyword evidence="2" id="KW-1185">Reference proteome</keyword>
<dbReference type="Proteomes" id="UP000199337">
    <property type="component" value="Unassembled WGS sequence"/>
</dbReference>
<sequence length="175" mass="19531">MQHIEASNSKPASKKYREIITKAICGNAKKFFRLSQFIDIPEGQHPTDVLGTTITMLELTNNTGISEAMSREEPGINISGTFEVHVWYAHKNSTDVARQNVQFEEIIPISEFEKGIISLVDAKVEIIKSPECLESTITKDNKIKINVELGVYAEIVGETKVSVCIYEPNGEEDDD</sequence>
<protein>
    <submittedName>
        <fullName evidence="1">Spore coat protein E</fullName>
    </submittedName>
</protein>
<dbReference type="STRING" id="341036.SAMN05660649_00339"/>
<keyword evidence="1" id="KW-0946">Virion</keyword>
<reference evidence="2" key="1">
    <citation type="submission" date="2016-10" db="EMBL/GenBank/DDBJ databases">
        <authorList>
            <person name="Varghese N."/>
            <person name="Submissions S."/>
        </authorList>
    </citation>
    <scope>NUCLEOTIDE SEQUENCE [LARGE SCALE GENOMIC DNA]</scope>
    <source>
        <strain evidence="2">DSM 17038</strain>
    </source>
</reference>
<evidence type="ECO:0000313" key="2">
    <source>
        <dbReference type="Proteomes" id="UP000199337"/>
    </source>
</evidence>
<dbReference type="AlphaFoldDB" id="A0A1I2N3T6"/>
<dbReference type="RefSeq" id="WP_092468075.1">
    <property type="nucleotide sequence ID" value="NZ_FOOX01000001.1"/>
</dbReference>
<dbReference type="EMBL" id="FOOX01000001">
    <property type="protein sequence ID" value="SFF98422.1"/>
    <property type="molecule type" value="Genomic_DNA"/>
</dbReference>
<keyword evidence="1" id="KW-0167">Capsid protein</keyword>
<dbReference type="InterPro" id="IPR018901">
    <property type="entry name" value="Spore_coat_CotE"/>
</dbReference>
<gene>
    <name evidence="1" type="ORF">SAMN05660649_00339</name>
</gene>
<dbReference type="Pfam" id="PF10628">
    <property type="entry name" value="CotE"/>
    <property type="match status" value="1"/>
</dbReference>